<dbReference type="EMBL" id="SDHZ01000006">
    <property type="protein sequence ID" value="RXK80529.1"/>
    <property type="molecule type" value="Genomic_DNA"/>
</dbReference>
<evidence type="ECO:0000313" key="1">
    <source>
        <dbReference type="EMBL" id="RXK80529.1"/>
    </source>
</evidence>
<dbReference type="AlphaFoldDB" id="A0A4V1M9C0"/>
<organism evidence="1 2">
    <name type="scientific">Filimonas effusa</name>
    <dbReference type="NCBI Taxonomy" id="2508721"/>
    <lineage>
        <taxon>Bacteria</taxon>
        <taxon>Pseudomonadati</taxon>
        <taxon>Bacteroidota</taxon>
        <taxon>Chitinophagia</taxon>
        <taxon>Chitinophagales</taxon>
        <taxon>Chitinophagaceae</taxon>
        <taxon>Filimonas</taxon>
    </lineage>
</organism>
<accession>A0A4V1M9C0</accession>
<proteinExistence type="predicted"/>
<protein>
    <submittedName>
        <fullName evidence="1">Uncharacterized protein</fullName>
    </submittedName>
</protein>
<dbReference type="Proteomes" id="UP000290545">
    <property type="component" value="Unassembled WGS sequence"/>
</dbReference>
<evidence type="ECO:0000313" key="2">
    <source>
        <dbReference type="Proteomes" id="UP000290545"/>
    </source>
</evidence>
<dbReference type="OrthoDB" id="676555at2"/>
<sequence>MHLGLVGVSSGSHAAAQLQGNGNLSSGVGRFLAESGSNYVANGSKPKAYLNYVLFDEQFNIVWTGDSYNSGFSQVGDDGVFTSHEVVGREMRKSGYLYIYVSNETPNIDVFFDNVQVSHERGALLEETHYYPFGLEMKGISSRRRGSWRIG</sequence>
<comment type="caution">
    <text evidence="1">The sequence shown here is derived from an EMBL/GenBank/DDBJ whole genome shotgun (WGS) entry which is preliminary data.</text>
</comment>
<gene>
    <name evidence="1" type="ORF">ESB13_23120</name>
</gene>
<keyword evidence="2" id="KW-1185">Reference proteome</keyword>
<reference evidence="1 2" key="1">
    <citation type="submission" date="2019-01" db="EMBL/GenBank/DDBJ databases">
        <title>Filimonas sp. strain TTM-71.</title>
        <authorList>
            <person name="Chen W.-M."/>
        </authorList>
    </citation>
    <scope>NUCLEOTIDE SEQUENCE [LARGE SCALE GENOMIC DNA]</scope>
    <source>
        <strain evidence="1 2">TTM-71</strain>
    </source>
</reference>
<dbReference type="RefSeq" id="WP_129006383.1">
    <property type="nucleotide sequence ID" value="NZ_SDHZ01000006.1"/>
</dbReference>
<name>A0A4V1M9C0_9BACT</name>